<evidence type="ECO:0000313" key="2">
    <source>
        <dbReference type="Proteomes" id="UP001177021"/>
    </source>
</evidence>
<reference evidence="1" key="1">
    <citation type="submission" date="2023-10" db="EMBL/GenBank/DDBJ databases">
        <authorList>
            <person name="Rodriguez Cubillos JULIANA M."/>
            <person name="De Vega J."/>
        </authorList>
    </citation>
    <scope>NUCLEOTIDE SEQUENCE</scope>
</reference>
<proteinExistence type="predicted"/>
<organism evidence="1 2">
    <name type="scientific">Trifolium pratense</name>
    <name type="common">Red clover</name>
    <dbReference type="NCBI Taxonomy" id="57577"/>
    <lineage>
        <taxon>Eukaryota</taxon>
        <taxon>Viridiplantae</taxon>
        <taxon>Streptophyta</taxon>
        <taxon>Embryophyta</taxon>
        <taxon>Tracheophyta</taxon>
        <taxon>Spermatophyta</taxon>
        <taxon>Magnoliopsida</taxon>
        <taxon>eudicotyledons</taxon>
        <taxon>Gunneridae</taxon>
        <taxon>Pentapetalae</taxon>
        <taxon>rosids</taxon>
        <taxon>fabids</taxon>
        <taxon>Fabales</taxon>
        <taxon>Fabaceae</taxon>
        <taxon>Papilionoideae</taxon>
        <taxon>50 kb inversion clade</taxon>
        <taxon>NPAAA clade</taxon>
        <taxon>Hologalegina</taxon>
        <taxon>IRL clade</taxon>
        <taxon>Trifolieae</taxon>
        <taxon>Trifolium</taxon>
    </lineage>
</organism>
<accession>A0ACB0JBK0</accession>
<sequence>MEGLLPLVFKAIKKNKTRRHYECIELGAGTYNISMAEIKPQQHNQISSDNFNSNGHRRYKSVGDNFGNDLQFSQNTTGSVSPSNKLVRFKSHRMFSSCINGGV</sequence>
<keyword evidence="2" id="KW-1185">Reference proteome</keyword>
<comment type="caution">
    <text evidence="1">The sequence shown here is derived from an EMBL/GenBank/DDBJ whole genome shotgun (WGS) entry which is preliminary data.</text>
</comment>
<protein>
    <submittedName>
        <fullName evidence="1">Uncharacterized protein</fullName>
    </submittedName>
</protein>
<dbReference type="EMBL" id="CASHSV030000024">
    <property type="protein sequence ID" value="CAJ2641338.1"/>
    <property type="molecule type" value="Genomic_DNA"/>
</dbReference>
<name>A0ACB0JBK0_TRIPR</name>
<gene>
    <name evidence="1" type="ORF">MILVUS5_LOCUS11003</name>
</gene>
<dbReference type="Proteomes" id="UP001177021">
    <property type="component" value="Unassembled WGS sequence"/>
</dbReference>
<evidence type="ECO:0000313" key="1">
    <source>
        <dbReference type="EMBL" id="CAJ2641338.1"/>
    </source>
</evidence>